<comment type="caution">
    <text evidence="2">The sequence shown here is derived from an EMBL/GenBank/DDBJ whole genome shotgun (WGS) entry which is preliminary data.</text>
</comment>
<keyword evidence="1" id="KW-0175">Coiled coil</keyword>
<accession>A0A7Z9BH12</accession>
<evidence type="ECO:0008006" key="4">
    <source>
        <dbReference type="Google" id="ProtNLM"/>
    </source>
</evidence>
<organism evidence="2 3">
    <name type="scientific">Planktothrix paucivesiculata PCC 9631</name>
    <dbReference type="NCBI Taxonomy" id="671071"/>
    <lineage>
        <taxon>Bacteria</taxon>
        <taxon>Bacillati</taxon>
        <taxon>Cyanobacteriota</taxon>
        <taxon>Cyanophyceae</taxon>
        <taxon>Oscillatoriophycideae</taxon>
        <taxon>Oscillatoriales</taxon>
        <taxon>Microcoleaceae</taxon>
        <taxon>Planktothrix</taxon>
    </lineage>
</organism>
<name>A0A7Z9BH12_9CYAN</name>
<proteinExistence type="predicted"/>
<evidence type="ECO:0000313" key="2">
    <source>
        <dbReference type="EMBL" id="VXD10819.1"/>
    </source>
</evidence>
<sequence length="141" mass="16240">MRLLLDMSDVVDSKNCENYEVLLFGNHTCLVERLKQNLESALKDNIQSIITSVAGQQSSDIFHIIVGGKYCNQEWFEEGKECQLLKLGAKEWQPGTLKMKVTLEFCPEEPEEDQVDEEEEIDEMVKSLDDIRQKLNQENNS</sequence>
<dbReference type="Proteomes" id="UP000182190">
    <property type="component" value="Unassembled WGS sequence"/>
</dbReference>
<dbReference type="Pfam" id="PF08872">
    <property type="entry name" value="KGK"/>
    <property type="match status" value="1"/>
</dbReference>
<gene>
    <name evidence="2" type="ORF">PL9631_1010044</name>
</gene>
<reference evidence="2" key="1">
    <citation type="submission" date="2019-10" db="EMBL/GenBank/DDBJ databases">
        <authorList>
            <consortium name="Genoscope - CEA"/>
            <person name="William W."/>
        </authorList>
    </citation>
    <scope>NUCLEOTIDE SEQUENCE [LARGE SCALE GENOMIC DNA]</scope>
    <source>
        <strain evidence="2">BBR_PRJEB10994</strain>
    </source>
</reference>
<dbReference type="EMBL" id="CZCS02000004">
    <property type="protein sequence ID" value="VXD10819.1"/>
    <property type="molecule type" value="Genomic_DNA"/>
</dbReference>
<evidence type="ECO:0000313" key="3">
    <source>
        <dbReference type="Proteomes" id="UP000182190"/>
    </source>
</evidence>
<keyword evidence="3" id="KW-1185">Reference proteome</keyword>
<feature type="coiled-coil region" evidence="1">
    <location>
        <begin position="114"/>
        <end position="141"/>
    </location>
</feature>
<evidence type="ECO:0000256" key="1">
    <source>
        <dbReference type="SAM" id="Coils"/>
    </source>
</evidence>
<dbReference type="InterPro" id="IPR014971">
    <property type="entry name" value="KGK"/>
</dbReference>
<dbReference type="AlphaFoldDB" id="A0A7Z9BH12"/>
<protein>
    <recommendedName>
        <fullName evidence="4">KGK domain protein</fullName>
    </recommendedName>
</protein>